<keyword evidence="2" id="KW-1185">Reference proteome</keyword>
<proteinExistence type="predicted"/>
<reference evidence="1 2" key="1">
    <citation type="submission" date="2018-05" db="EMBL/GenBank/DDBJ databases">
        <title>The Hungate 1000. A catalogue of reference genomes from the rumen microbiome.</title>
        <authorList>
            <person name="Kelly W."/>
        </authorList>
    </citation>
    <scope>NUCLEOTIDE SEQUENCE [LARGE SCALE GENOMIC DNA]</scope>
    <source>
        <strain evidence="1 2">NLAE-zl-C242</strain>
    </source>
</reference>
<comment type="caution">
    <text evidence="1">The sequence shown here is derived from an EMBL/GenBank/DDBJ whole genome shotgun (WGS) entry which is preliminary data.</text>
</comment>
<gene>
    <name evidence="1" type="ORF">A8806_11145</name>
</gene>
<dbReference type="EMBL" id="QGDL01000011">
    <property type="protein sequence ID" value="PWJ27610.1"/>
    <property type="molecule type" value="Genomic_DNA"/>
</dbReference>
<dbReference type="Proteomes" id="UP000245845">
    <property type="component" value="Unassembled WGS sequence"/>
</dbReference>
<evidence type="ECO:0000313" key="2">
    <source>
        <dbReference type="Proteomes" id="UP000245845"/>
    </source>
</evidence>
<accession>A0A2Y9BGR3</accession>
<evidence type="ECO:0000313" key="1">
    <source>
        <dbReference type="EMBL" id="PWJ27610.1"/>
    </source>
</evidence>
<name>A0A2Y9BGR3_9FIRM</name>
<sequence length="185" mass="21571">MSRQEQNDRHIIWSDISLDLDDWRESLEELYPGYSDDELYDIMVKSNAENLYDERVNLNIQFSQPIIVIGDLGRWNGRVSGYKMIDSGNIKDCLYSDTDYTEWYVDKYGDLRADAVHHDGTNHYLYRVFKDGVTDTQIENLQDKIYNGKATRADITRVTKRLGDDIAGVYGFSIPKQRQPNEQAR</sequence>
<dbReference type="OrthoDB" id="1070658at2"/>
<dbReference type="RefSeq" id="WP_066733303.1">
    <property type="nucleotide sequence ID" value="NZ_QGDL01000011.1"/>
</dbReference>
<protein>
    <submittedName>
        <fullName evidence="1">Uncharacterized protein</fullName>
    </submittedName>
</protein>
<dbReference type="AlphaFoldDB" id="A0A2Y9BGR3"/>
<organism evidence="1 2">
    <name type="scientific">Faecalicatena orotica</name>
    <dbReference type="NCBI Taxonomy" id="1544"/>
    <lineage>
        <taxon>Bacteria</taxon>
        <taxon>Bacillati</taxon>
        <taxon>Bacillota</taxon>
        <taxon>Clostridia</taxon>
        <taxon>Lachnospirales</taxon>
        <taxon>Lachnospiraceae</taxon>
        <taxon>Faecalicatena</taxon>
    </lineage>
</organism>